<accession>A0A9P4I3J8</accession>
<keyword evidence="3" id="KW-1185">Reference proteome</keyword>
<dbReference type="EMBL" id="ML978134">
    <property type="protein sequence ID" value="KAF2094431.1"/>
    <property type="molecule type" value="Genomic_DNA"/>
</dbReference>
<dbReference type="Proteomes" id="UP000799772">
    <property type="component" value="Unassembled WGS sequence"/>
</dbReference>
<feature type="chain" id="PRO_5040295245" evidence="1">
    <location>
        <begin position="21"/>
        <end position="109"/>
    </location>
</feature>
<evidence type="ECO:0000313" key="2">
    <source>
        <dbReference type="EMBL" id="KAF2094431.1"/>
    </source>
</evidence>
<keyword evidence="1" id="KW-0732">Signal</keyword>
<sequence length="109" mass="11718">MKTFIITAFATMALFGAGMATNTTKAEATATPNIVAGETLGCAELCLVQCALEGKISKAEDCTDEPLPNQHPDPTSTAKLLFTAVMGWPFAYKLGYNGVTWQNDHMMRL</sequence>
<reference evidence="2" key="1">
    <citation type="journal article" date="2020" name="Stud. Mycol.">
        <title>101 Dothideomycetes genomes: a test case for predicting lifestyles and emergence of pathogens.</title>
        <authorList>
            <person name="Haridas S."/>
            <person name="Albert R."/>
            <person name="Binder M."/>
            <person name="Bloem J."/>
            <person name="Labutti K."/>
            <person name="Salamov A."/>
            <person name="Andreopoulos B."/>
            <person name="Baker S."/>
            <person name="Barry K."/>
            <person name="Bills G."/>
            <person name="Bluhm B."/>
            <person name="Cannon C."/>
            <person name="Castanera R."/>
            <person name="Culley D."/>
            <person name="Daum C."/>
            <person name="Ezra D."/>
            <person name="Gonzalez J."/>
            <person name="Henrissat B."/>
            <person name="Kuo A."/>
            <person name="Liang C."/>
            <person name="Lipzen A."/>
            <person name="Lutzoni F."/>
            <person name="Magnuson J."/>
            <person name="Mondo S."/>
            <person name="Nolan M."/>
            <person name="Ohm R."/>
            <person name="Pangilinan J."/>
            <person name="Park H.-J."/>
            <person name="Ramirez L."/>
            <person name="Alfaro M."/>
            <person name="Sun H."/>
            <person name="Tritt A."/>
            <person name="Yoshinaga Y."/>
            <person name="Zwiers L.-H."/>
            <person name="Turgeon B."/>
            <person name="Goodwin S."/>
            <person name="Spatafora J."/>
            <person name="Crous P."/>
            <person name="Grigoriev I."/>
        </authorList>
    </citation>
    <scope>NUCLEOTIDE SEQUENCE</scope>
    <source>
        <strain evidence="2">CBS 133067</strain>
    </source>
</reference>
<gene>
    <name evidence="2" type="ORF">NA57DRAFT_60475</name>
</gene>
<organism evidence="2 3">
    <name type="scientific">Rhizodiscina lignyota</name>
    <dbReference type="NCBI Taxonomy" id="1504668"/>
    <lineage>
        <taxon>Eukaryota</taxon>
        <taxon>Fungi</taxon>
        <taxon>Dikarya</taxon>
        <taxon>Ascomycota</taxon>
        <taxon>Pezizomycotina</taxon>
        <taxon>Dothideomycetes</taxon>
        <taxon>Pleosporomycetidae</taxon>
        <taxon>Aulographales</taxon>
        <taxon>Rhizodiscinaceae</taxon>
        <taxon>Rhizodiscina</taxon>
    </lineage>
</organism>
<protein>
    <submittedName>
        <fullName evidence="2">Uncharacterized protein</fullName>
    </submittedName>
</protein>
<evidence type="ECO:0000313" key="3">
    <source>
        <dbReference type="Proteomes" id="UP000799772"/>
    </source>
</evidence>
<comment type="caution">
    <text evidence="2">The sequence shown here is derived from an EMBL/GenBank/DDBJ whole genome shotgun (WGS) entry which is preliminary data.</text>
</comment>
<proteinExistence type="predicted"/>
<name>A0A9P4I3J8_9PEZI</name>
<feature type="signal peptide" evidence="1">
    <location>
        <begin position="1"/>
        <end position="20"/>
    </location>
</feature>
<evidence type="ECO:0000256" key="1">
    <source>
        <dbReference type="SAM" id="SignalP"/>
    </source>
</evidence>
<dbReference type="AlphaFoldDB" id="A0A9P4I3J8"/>